<feature type="signal peptide" evidence="1">
    <location>
        <begin position="1"/>
        <end position="30"/>
    </location>
</feature>
<dbReference type="SUPFAM" id="SSF49785">
    <property type="entry name" value="Galactose-binding domain-like"/>
    <property type="match status" value="1"/>
</dbReference>
<sequence>MLKKKGMMAASFSVVIASSLLMGNASFVSADAHMNGSAVVAATSNTTLADMPAYLKSSVEWVWKNRMLTEGSTNRKNLIFDQIFAGKGTLNYVVRWQSSKPVTLQQRQDIARMLGRQMNHWTEHLQGYDGWPYKNIKVKVVGWAVADPSLLLDKQPDEVVYTDTIVDGLASEQPEIPAALPVAPNEISRFEHFSDPNYSYPGGLDKRFDMYLWATENFGGGAGGDWGQRMNDEYVLSTVNADEIEITEHEMGHSFGLNDFYEEHERPPGGFPTNTIMWAGDSDHITDWDIWMLRYTWSQIKKDTSRFPTTTKDDEGPIETDPNEIVNIGPAAIASSSYTSSWENVSALNDGFEPANSNDRSHAVYGNWPETGTQWVQYDFDQEHTVSQTDVYWFKDGAGIDVPKSYKIKYWNGQGWSNVKQAKGLGTAADQYNATTFAPVKTTKLRIEMVSMGSASTGILEWKVAAINK</sequence>
<evidence type="ECO:0000313" key="3">
    <source>
        <dbReference type="EMBL" id="KJD46190.1"/>
    </source>
</evidence>
<dbReference type="Pfam" id="PF00754">
    <property type="entry name" value="F5_F8_type_C"/>
    <property type="match status" value="1"/>
</dbReference>
<feature type="chain" id="PRO_5002326302" description="F5/8 type C domain-containing protein" evidence="1">
    <location>
        <begin position="31"/>
        <end position="469"/>
    </location>
</feature>
<dbReference type="InterPro" id="IPR000421">
    <property type="entry name" value="FA58C"/>
</dbReference>
<proteinExistence type="predicted"/>
<evidence type="ECO:0000313" key="4">
    <source>
        <dbReference type="Proteomes" id="UP000032534"/>
    </source>
</evidence>
<dbReference type="Proteomes" id="UP000032534">
    <property type="component" value="Unassembled WGS sequence"/>
</dbReference>
<keyword evidence="1" id="KW-0732">Signal</keyword>
<dbReference type="OrthoDB" id="9761789at2"/>
<feature type="domain" description="F5/8 type C" evidence="2">
    <location>
        <begin position="320"/>
        <end position="467"/>
    </location>
</feature>
<dbReference type="AlphaFoldDB" id="A0A0D7X431"/>
<dbReference type="InterPro" id="IPR008979">
    <property type="entry name" value="Galactose-bd-like_sf"/>
</dbReference>
<name>A0A0D7X431_9BACL</name>
<dbReference type="PANTHER" id="PTHR35606:SF4">
    <property type="entry name" value="CELLULOSE-BINDING FAMILY II PROTEIN"/>
    <property type="match status" value="1"/>
</dbReference>
<dbReference type="PANTHER" id="PTHR35606">
    <property type="entry name" value="CELLULOSE-BINDING FAMILY II PROTEIN"/>
    <property type="match status" value="1"/>
</dbReference>
<dbReference type="SUPFAM" id="SSF55486">
    <property type="entry name" value="Metalloproteases ('zincins'), catalytic domain"/>
    <property type="match status" value="1"/>
</dbReference>
<comment type="caution">
    <text evidence="3">The sequence shown here is derived from an EMBL/GenBank/DDBJ whole genome shotgun (WGS) entry which is preliminary data.</text>
</comment>
<protein>
    <recommendedName>
        <fullName evidence="2">F5/8 type C domain-containing protein</fullName>
    </recommendedName>
</protein>
<gene>
    <name evidence="3" type="ORF">QD47_07485</name>
</gene>
<dbReference type="RefSeq" id="WP_044645541.1">
    <property type="nucleotide sequence ID" value="NZ_JTHP01000010.1"/>
</dbReference>
<evidence type="ECO:0000256" key="1">
    <source>
        <dbReference type="SAM" id="SignalP"/>
    </source>
</evidence>
<dbReference type="EMBL" id="JTHP01000010">
    <property type="protein sequence ID" value="KJD46190.1"/>
    <property type="molecule type" value="Genomic_DNA"/>
</dbReference>
<dbReference type="Gene3D" id="2.60.120.260">
    <property type="entry name" value="Galactose-binding domain-like"/>
    <property type="match status" value="1"/>
</dbReference>
<evidence type="ECO:0000259" key="2">
    <source>
        <dbReference type="PROSITE" id="PS50022"/>
    </source>
</evidence>
<reference evidence="3 4" key="1">
    <citation type="submission" date="2014-11" db="EMBL/GenBank/DDBJ databases">
        <title>Draft Genome Sequences of Paenibacillus polymyxa NRRL B-30509 and Paenibacillus terrae NRRL B-30644, Strains from a Poultry Environment that Produce Tridecaptin A and Paenicidins.</title>
        <authorList>
            <person name="van Belkum M.J."/>
            <person name="Lohans C.T."/>
            <person name="Vederas J.C."/>
        </authorList>
    </citation>
    <scope>NUCLEOTIDE SEQUENCE [LARGE SCALE GENOMIC DNA]</scope>
    <source>
        <strain evidence="3 4">NRRL B-30644</strain>
    </source>
</reference>
<organism evidence="3 4">
    <name type="scientific">Paenibacillus terrae</name>
    <dbReference type="NCBI Taxonomy" id="159743"/>
    <lineage>
        <taxon>Bacteria</taxon>
        <taxon>Bacillati</taxon>
        <taxon>Bacillota</taxon>
        <taxon>Bacilli</taxon>
        <taxon>Bacillales</taxon>
        <taxon>Paenibacillaceae</taxon>
        <taxon>Paenibacillus</taxon>
    </lineage>
</organism>
<keyword evidence="4" id="KW-1185">Reference proteome</keyword>
<accession>A0A0D7X431</accession>
<dbReference type="PROSITE" id="PS50022">
    <property type="entry name" value="FA58C_3"/>
    <property type="match status" value="1"/>
</dbReference>
<dbReference type="PATRIC" id="fig|159743.3.peg.1644"/>